<evidence type="ECO:0000256" key="2">
    <source>
        <dbReference type="SAM" id="Phobius"/>
    </source>
</evidence>
<comment type="caution">
    <text evidence="3">The sequence shown here is derived from an EMBL/GenBank/DDBJ whole genome shotgun (WGS) entry which is preliminary data.</text>
</comment>
<gene>
    <name evidence="3" type="ORF">G3I46_22210</name>
</gene>
<feature type="transmembrane region" description="Helical" evidence="2">
    <location>
        <begin position="84"/>
        <end position="103"/>
    </location>
</feature>
<protein>
    <submittedName>
        <fullName evidence="3">Uncharacterized protein</fullName>
    </submittedName>
</protein>
<keyword evidence="2" id="KW-0472">Membrane</keyword>
<name>A0A6N9USF1_9ACTN</name>
<evidence type="ECO:0000256" key="1">
    <source>
        <dbReference type="SAM" id="MobiDB-lite"/>
    </source>
</evidence>
<keyword evidence="2" id="KW-1133">Transmembrane helix</keyword>
<feature type="compositionally biased region" description="Low complexity" evidence="1">
    <location>
        <begin position="232"/>
        <end position="243"/>
    </location>
</feature>
<evidence type="ECO:0000313" key="3">
    <source>
        <dbReference type="EMBL" id="NEB19180.1"/>
    </source>
</evidence>
<dbReference type="Proteomes" id="UP000469545">
    <property type="component" value="Unassembled WGS sequence"/>
</dbReference>
<keyword evidence="4" id="KW-1185">Reference proteome</keyword>
<sequence length="243" mass="26034">MNVNASFVAHSLSKGLTERAPGLSRAALTRTGFALALVACALPFALRLLLLLVPANAWPAYVLLFVVALALLALLTEVNYFGRAWYLTLLYAVSATALTLLSWNGHSNDVLEARGRWTEVTVVQITERPRRDTVCELRRTDDGTAVPHLLDDCADLSRGATLSVLEDPEGEVRPRRSAPNTVATDLAAGISGVVLVTGVTVAFRRGGRRHPPMPPPYPPSTNPGQPYPQPGPGSFSGPHDGRP</sequence>
<feature type="transmembrane region" description="Helical" evidence="2">
    <location>
        <begin position="58"/>
        <end position="75"/>
    </location>
</feature>
<feature type="compositionally biased region" description="Pro residues" evidence="1">
    <location>
        <begin position="212"/>
        <end position="231"/>
    </location>
</feature>
<feature type="region of interest" description="Disordered" evidence="1">
    <location>
        <begin position="205"/>
        <end position="243"/>
    </location>
</feature>
<feature type="transmembrane region" description="Helical" evidence="2">
    <location>
        <begin position="186"/>
        <end position="203"/>
    </location>
</feature>
<accession>A0A6N9USF1</accession>
<organism evidence="3 4">
    <name type="scientific">Streptomyces coelicoflavus</name>
    <dbReference type="NCBI Taxonomy" id="285562"/>
    <lineage>
        <taxon>Bacteria</taxon>
        <taxon>Bacillati</taxon>
        <taxon>Actinomycetota</taxon>
        <taxon>Actinomycetes</taxon>
        <taxon>Kitasatosporales</taxon>
        <taxon>Streptomycetaceae</taxon>
        <taxon>Streptomyces</taxon>
    </lineage>
</organism>
<proteinExistence type="predicted"/>
<dbReference type="RefSeq" id="WP_007443841.1">
    <property type="nucleotide sequence ID" value="NZ_BEWB01000019.1"/>
</dbReference>
<dbReference type="AlphaFoldDB" id="A0A6N9USF1"/>
<keyword evidence="2" id="KW-0812">Transmembrane</keyword>
<reference evidence="3 4" key="1">
    <citation type="submission" date="2020-01" db="EMBL/GenBank/DDBJ databases">
        <title>Insect and environment-associated Actinomycetes.</title>
        <authorList>
            <person name="Currrie C."/>
            <person name="Chevrette M."/>
            <person name="Carlson C."/>
            <person name="Stubbendieck R."/>
            <person name="Wendt-Pienkowski E."/>
        </authorList>
    </citation>
    <scope>NUCLEOTIDE SEQUENCE [LARGE SCALE GENOMIC DNA]</scope>
    <source>
        <strain evidence="3 4">SID14172</strain>
    </source>
</reference>
<feature type="transmembrane region" description="Helical" evidence="2">
    <location>
        <begin position="33"/>
        <end position="52"/>
    </location>
</feature>
<dbReference type="EMBL" id="JAAGMB010000496">
    <property type="protein sequence ID" value="NEB19180.1"/>
    <property type="molecule type" value="Genomic_DNA"/>
</dbReference>
<evidence type="ECO:0000313" key="4">
    <source>
        <dbReference type="Proteomes" id="UP000469545"/>
    </source>
</evidence>